<sequence length="75" mass="8574">MAANRLLRWALILRSFDYSIEYIKGTENSAADVLSRLPIEEGDPSSLEKRGSAKASHLLHLRLEDIPVTRRRLKK</sequence>
<organism evidence="1 2">
    <name type="scientific">Nesidiocoris tenuis</name>
    <dbReference type="NCBI Taxonomy" id="355587"/>
    <lineage>
        <taxon>Eukaryota</taxon>
        <taxon>Metazoa</taxon>
        <taxon>Ecdysozoa</taxon>
        <taxon>Arthropoda</taxon>
        <taxon>Hexapoda</taxon>
        <taxon>Insecta</taxon>
        <taxon>Pterygota</taxon>
        <taxon>Neoptera</taxon>
        <taxon>Paraneoptera</taxon>
        <taxon>Hemiptera</taxon>
        <taxon>Heteroptera</taxon>
        <taxon>Panheteroptera</taxon>
        <taxon>Cimicomorpha</taxon>
        <taxon>Miridae</taxon>
        <taxon>Dicyphina</taxon>
        <taxon>Nesidiocoris</taxon>
    </lineage>
</organism>
<evidence type="ECO:0000313" key="1">
    <source>
        <dbReference type="EMBL" id="CAB0006726.1"/>
    </source>
</evidence>
<reference evidence="1 2" key="1">
    <citation type="submission" date="2020-02" db="EMBL/GenBank/DDBJ databases">
        <authorList>
            <person name="Ferguson B K."/>
        </authorList>
    </citation>
    <scope>NUCLEOTIDE SEQUENCE [LARGE SCALE GENOMIC DNA]</scope>
</reference>
<gene>
    <name evidence="1" type="ORF">NTEN_LOCUS12203</name>
</gene>
<dbReference type="OrthoDB" id="420169at2759"/>
<proteinExistence type="predicted"/>
<dbReference type="EMBL" id="CADCXU010018310">
    <property type="protein sequence ID" value="CAB0006726.1"/>
    <property type="molecule type" value="Genomic_DNA"/>
</dbReference>
<evidence type="ECO:0008006" key="3">
    <source>
        <dbReference type="Google" id="ProtNLM"/>
    </source>
</evidence>
<dbReference type="AlphaFoldDB" id="A0A6H5GSB1"/>
<keyword evidence="2" id="KW-1185">Reference proteome</keyword>
<accession>A0A6H5GSB1</accession>
<feature type="non-terminal residue" evidence="1">
    <location>
        <position position="75"/>
    </location>
</feature>
<protein>
    <recommendedName>
        <fullName evidence="3">Reverse transcriptase RNase H-like domain-containing protein</fullName>
    </recommendedName>
</protein>
<evidence type="ECO:0000313" key="2">
    <source>
        <dbReference type="Proteomes" id="UP000479000"/>
    </source>
</evidence>
<name>A0A6H5GSB1_9HEMI</name>
<dbReference type="Proteomes" id="UP000479000">
    <property type="component" value="Unassembled WGS sequence"/>
</dbReference>